<gene>
    <name evidence="1" type="ORF">METZ01_LOCUS6647</name>
</gene>
<accession>A0A381NJU7</accession>
<reference evidence="1" key="1">
    <citation type="submission" date="2018-05" db="EMBL/GenBank/DDBJ databases">
        <authorList>
            <person name="Lanie J.A."/>
            <person name="Ng W.-L."/>
            <person name="Kazmierczak K.M."/>
            <person name="Andrzejewski T.M."/>
            <person name="Davidsen T.M."/>
            <person name="Wayne K.J."/>
            <person name="Tettelin H."/>
            <person name="Glass J.I."/>
            <person name="Rusch D."/>
            <person name="Podicherti R."/>
            <person name="Tsui H.-C.T."/>
            <person name="Winkler M.E."/>
        </authorList>
    </citation>
    <scope>NUCLEOTIDE SEQUENCE</scope>
</reference>
<proteinExistence type="predicted"/>
<dbReference type="EMBL" id="UINC01000349">
    <property type="protein sequence ID" value="SUZ53793.1"/>
    <property type="molecule type" value="Genomic_DNA"/>
</dbReference>
<name>A0A381NJU7_9ZZZZ</name>
<dbReference type="AlphaFoldDB" id="A0A381NJU7"/>
<organism evidence="1">
    <name type="scientific">marine metagenome</name>
    <dbReference type="NCBI Taxonomy" id="408172"/>
    <lineage>
        <taxon>unclassified sequences</taxon>
        <taxon>metagenomes</taxon>
        <taxon>ecological metagenomes</taxon>
    </lineage>
</organism>
<sequence>MIIKLVWSLIVVAFIGSPLVGPTSVQAQPTEQQITDAVLPLPEDLKADATVVTYDPTTGARQVLRQGTNQVECQPMDADAMQTSCYSKTLATQFDLMARLRAEGKSPGEVQAGIVAARQTGTLPPPAFGSMMYVLRHDDRRIRLLWVMLVPGATSEAVGVSTVSQRDNALKGQGQPWLMRAGTPGAHIMIPINNTPLSSGVR</sequence>
<protein>
    <submittedName>
        <fullName evidence="1">Uncharacterized protein</fullName>
    </submittedName>
</protein>
<evidence type="ECO:0000313" key="1">
    <source>
        <dbReference type="EMBL" id="SUZ53793.1"/>
    </source>
</evidence>